<proteinExistence type="predicted"/>
<accession>A0ACB0YE95</accession>
<keyword evidence="2" id="KW-1185">Reference proteome</keyword>
<sequence>MPALAIMNHSVYDDKMIKLSDYVYTKSVVHFKRFALTKIEYALLVAIILTKSGKSLICKS</sequence>
<reference evidence="1" key="1">
    <citation type="submission" date="2023-11" db="EMBL/GenBank/DDBJ databases">
        <authorList>
            <person name="Poullet M."/>
        </authorList>
    </citation>
    <scope>NUCLEOTIDE SEQUENCE</scope>
    <source>
        <strain evidence="1">E1834</strain>
    </source>
</reference>
<evidence type="ECO:0000313" key="2">
    <source>
        <dbReference type="Proteomes" id="UP001497535"/>
    </source>
</evidence>
<dbReference type="EMBL" id="CAVMJV010000010">
    <property type="protein sequence ID" value="CAK5043189.1"/>
    <property type="molecule type" value="Genomic_DNA"/>
</dbReference>
<gene>
    <name evidence="1" type="ORF">MENTE1834_LOCUS11089</name>
</gene>
<name>A0ACB0YE95_MELEN</name>
<organism evidence="1 2">
    <name type="scientific">Meloidogyne enterolobii</name>
    <name type="common">Root-knot nematode worm</name>
    <name type="synonym">Meloidogyne mayaguensis</name>
    <dbReference type="NCBI Taxonomy" id="390850"/>
    <lineage>
        <taxon>Eukaryota</taxon>
        <taxon>Metazoa</taxon>
        <taxon>Ecdysozoa</taxon>
        <taxon>Nematoda</taxon>
        <taxon>Chromadorea</taxon>
        <taxon>Rhabditida</taxon>
        <taxon>Tylenchina</taxon>
        <taxon>Tylenchomorpha</taxon>
        <taxon>Tylenchoidea</taxon>
        <taxon>Meloidogynidae</taxon>
        <taxon>Meloidogyninae</taxon>
        <taxon>Meloidogyne</taxon>
    </lineage>
</organism>
<evidence type="ECO:0000313" key="1">
    <source>
        <dbReference type="EMBL" id="CAK5043189.1"/>
    </source>
</evidence>
<dbReference type="Proteomes" id="UP001497535">
    <property type="component" value="Unassembled WGS sequence"/>
</dbReference>
<comment type="caution">
    <text evidence="1">The sequence shown here is derived from an EMBL/GenBank/DDBJ whole genome shotgun (WGS) entry which is preliminary data.</text>
</comment>
<protein>
    <submittedName>
        <fullName evidence="1">Uncharacterized protein</fullName>
    </submittedName>
</protein>